<protein>
    <submittedName>
        <fullName evidence="1">Uncharacterized protein</fullName>
    </submittedName>
</protein>
<reference evidence="1 2" key="1">
    <citation type="submission" date="2015-07" db="EMBL/GenBank/DDBJ databases">
        <title>Emmonsia species relationships and genome sequence.</title>
        <authorList>
            <person name="Cuomo C.A."/>
            <person name="Schwartz I.S."/>
            <person name="Kenyon C."/>
            <person name="de Hoog G.S."/>
            <person name="Govender N.P."/>
            <person name="Botha A."/>
            <person name="Moreno L."/>
            <person name="de Vries M."/>
            <person name="Munoz J.F."/>
            <person name="Stielow J.B."/>
        </authorList>
    </citation>
    <scope>NUCLEOTIDE SEQUENCE [LARGE SCALE GENOMIC DNA]</scope>
    <source>
        <strain evidence="1 2">CBS 136260</strain>
    </source>
</reference>
<name>A0A1B7P7C5_9EURO</name>
<evidence type="ECO:0000313" key="1">
    <source>
        <dbReference type="EMBL" id="OAX84934.1"/>
    </source>
</evidence>
<organism evidence="1 2">
    <name type="scientific">Emergomyces africanus</name>
    <dbReference type="NCBI Taxonomy" id="1955775"/>
    <lineage>
        <taxon>Eukaryota</taxon>
        <taxon>Fungi</taxon>
        <taxon>Dikarya</taxon>
        <taxon>Ascomycota</taxon>
        <taxon>Pezizomycotina</taxon>
        <taxon>Eurotiomycetes</taxon>
        <taxon>Eurotiomycetidae</taxon>
        <taxon>Onygenales</taxon>
        <taxon>Ajellomycetaceae</taxon>
        <taxon>Emergomyces</taxon>
    </lineage>
</organism>
<keyword evidence="2" id="KW-1185">Reference proteome</keyword>
<sequence length="116" mass="12835">MYMGSNRWMTGWNTFASDNAPDGGASFGSEEKVWDAASQWDVRTPIIAILPVTIQNPGHCSQIWLRSMLADEKQLATGCLTRPDVALMSDIIVEYSDPIEPISARNPRKRPILGVT</sequence>
<proteinExistence type="predicted"/>
<dbReference type="AlphaFoldDB" id="A0A1B7P7C5"/>
<gene>
    <name evidence="1" type="ORF">ACJ72_00687</name>
</gene>
<comment type="caution">
    <text evidence="1">The sequence shown here is derived from an EMBL/GenBank/DDBJ whole genome shotgun (WGS) entry which is preliminary data.</text>
</comment>
<accession>A0A1B7P7C5</accession>
<dbReference type="EMBL" id="LGUA01000039">
    <property type="protein sequence ID" value="OAX84934.1"/>
    <property type="molecule type" value="Genomic_DNA"/>
</dbReference>
<dbReference type="OrthoDB" id="10454832at2759"/>
<dbReference type="Proteomes" id="UP000091918">
    <property type="component" value="Unassembled WGS sequence"/>
</dbReference>
<evidence type="ECO:0000313" key="2">
    <source>
        <dbReference type="Proteomes" id="UP000091918"/>
    </source>
</evidence>